<comment type="caution">
    <text evidence="2">The sequence shown here is derived from an EMBL/GenBank/DDBJ whole genome shotgun (WGS) entry which is preliminary data.</text>
</comment>
<dbReference type="Proteomes" id="UP000439986">
    <property type="component" value="Unassembled WGS sequence"/>
</dbReference>
<keyword evidence="3" id="KW-1185">Reference proteome</keyword>
<evidence type="ECO:0000313" key="3">
    <source>
        <dbReference type="Proteomes" id="UP000439986"/>
    </source>
</evidence>
<reference evidence="2 3" key="1">
    <citation type="submission" date="2019-11" db="EMBL/GenBank/DDBJ databases">
        <title>Novel species isolated from a subtropical stream in China.</title>
        <authorList>
            <person name="Lu H."/>
        </authorList>
    </citation>
    <scope>NUCLEOTIDE SEQUENCE [LARGE SCALE GENOMIC DNA]</scope>
    <source>
        <strain evidence="2 3">FT26W</strain>
    </source>
</reference>
<evidence type="ECO:0000256" key="1">
    <source>
        <dbReference type="SAM" id="Phobius"/>
    </source>
</evidence>
<keyword evidence="1" id="KW-0812">Transmembrane</keyword>
<feature type="transmembrane region" description="Helical" evidence="1">
    <location>
        <begin position="35"/>
        <end position="54"/>
    </location>
</feature>
<keyword evidence="1" id="KW-0472">Membrane</keyword>
<proteinExistence type="predicted"/>
<keyword evidence="1" id="KW-1133">Transmembrane helix</keyword>
<evidence type="ECO:0000313" key="2">
    <source>
        <dbReference type="EMBL" id="MRW86773.1"/>
    </source>
</evidence>
<protein>
    <submittedName>
        <fullName evidence="2">Uncharacterized protein</fullName>
    </submittedName>
</protein>
<organism evidence="2 3">
    <name type="scientific">Duganella aquatilis</name>
    <dbReference type="NCBI Taxonomy" id="2666082"/>
    <lineage>
        <taxon>Bacteria</taxon>
        <taxon>Pseudomonadati</taxon>
        <taxon>Pseudomonadota</taxon>
        <taxon>Betaproteobacteria</taxon>
        <taxon>Burkholderiales</taxon>
        <taxon>Oxalobacteraceae</taxon>
        <taxon>Telluria group</taxon>
        <taxon>Duganella</taxon>
    </lineage>
</organism>
<dbReference type="AlphaFoldDB" id="A0A844D1T0"/>
<dbReference type="EMBL" id="WKJL01000019">
    <property type="protein sequence ID" value="MRW86773.1"/>
    <property type="molecule type" value="Genomic_DNA"/>
</dbReference>
<dbReference type="RefSeq" id="WP_154360029.1">
    <property type="nucleotide sequence ID" value="NZ_WKJL01000019.1"/>
</dbReference>
<gene>
    <name evidence="2" type="ORF">GJ698_22130</name>
</gene>
<sequence length="60" mass="6728">MQDRRNLTDADVKAIVDEMEQRMTARFYGDIGRGVWGLVWKAAIAAMLVFAAYGSTKGFK</sequence>
<accession>A0A844D1T0</accession>
<name>A0A844D1T0_9BURK</name>